<evidence type="ECO:0000256" key="4">
    <source>
        <dbReference type="ARBA" id="ARBA00022679"/>
    </source>
</evidence>
<evidence type="ECO:0000256" key="2">
    <source>
        <dbReference type="ARBA" id="ARBA00022475"/>
    </source>
</evidence>
<name>F2IZT9_POLGS</name>
<dbReference type="KEGG" id="pgv:SL003B_2240"/>
<evidence type="ECO:0000313" key="8">
    <source>
        <dbReference type="Proteomes" id="UP000008130"/>
    </source>
</evidence>
<dbReference type="eggNOG" id="COG1560">
    <property type="taxonomic scope" value="Bacteria"/>
</dbReference>
<keyword evidence="6 7" id="KW-0012">Acyltransferase</keyword>
<dbReference type="AlphaFoldDB" id="F2IZT9"/>
<dbReference type="InterPro" id="IPR004960">
    <property type="entry name" value="LipA_acyltrans"/>
</dbReference>
<keyword evidence="4 7" id="KW-0808">Transferase</keyword>
<keyword evidence="2" id="KW-1003">Cell membrane</keyword>
<dbReference type="GO" id="GO:0009247">
    <property type="term" value="P:glycolipid biosynthetic process"/>
    <property type="evidence" value="ECO:0007669"/>
    <property type="project" value="UniProtKB-ARBA"/>
</dbReference>
<dbReference type="PANTHER" id="PTHR30606:SF9">
    <property type="entry name" value="LIPID A BIOSYNTHESIS LAUROYLTRANSFERASE"/>
    <property type="match status" value="1"/>
</dbReference>
<proteinExistence type="predicted"/>
<evidence type="ECO:0000256" key="6">
    <source>
        <dbReference type="ARBA" id="ARBA00023315"/>
    </source>
</evidence>
<evidence type="ECO:0000313" key="7">
    <source>
        <dbReference type="EMBL" id="ADZ70665.1"/>
    </source>
</evidence>
<gene>
    <name evidence="7" type="ordered locus">SL003B_2240</name>
</gene>
<accession>F2IZT9</accession>
<keyword evidence="3" id="KW-0997">Cell inner membrane</keyword>
<organism evidence="7 8">
    <name type="scientific">Polymorphum gilvum (strain LMG 25793 / CGMCC 1.9160 / SL003B-26A1)</name>
    <dbReference type="NCBI Taxonomy" id="991905"/>
    <lineage>
        <taxon>Bacteria</taxon>
        <taxon>Pseudomonadati</taxon>
        <taxon>Pseudomonadota</taxon>
        <taxon>Alphaproteobacteria</taxon>
        <taxon>Rhodobacterales</taxon>
        <taxon>Paracoccaceae</taxon>
        <taxon>Polymorphum</taxon>
    </lineage>
</organism>
<dbReference type="Pfam" id="PF03279">
    <property type="entry name" value="Lip_A_acyltrans"/>
    <property type="match status" value="1"/>
</dbReference>
<evidence type="ECO:0000256" key="1">
    <source>
        <dbReference type="ARBA" id="ARBA00004533"/>
    </source>
</evidence>
<dbReference type="OrthoDB" id="9801955at2"/>
<dbReference type="GO" id="GO:0016746">
    <property type="term" value="F:acyltransferase activity"/>
    <property type="evidence" value="ECO:0007669"/>
    <property type="project" value="UniProtKB-KW"/>
</dbReference>
<dbReference type="EMBL" id="CP002568">
    <property type="protein sequence ID" value="ADZ70665.1"/>
    <property type="molecule type" value="Genomic_DNA"/>
</dbReference>
<dbReference type="RefSeq" id="WP_013652983.1">
    <property type="nucleotide sequence ID" value="NC_015259.1"/>
</dbReference>
<evidence type="ECO:0000256" key="3">
    <source>
        <dbReference type="ARBA" id="ARBA00022519"/>
    </source>
</evidence>
<dbReference type="HOGENOM" id="CLU_049421_4_2_5"/>
<sequence length="295" mass="33037">MPPRSLLAAVRHRIEWLALIAVVTLFRLIPVDAASAAMGFLWRSLAPFNKRHKRALKHLKVAFPEKSDVECEAIARGMWSNLGRVAAETFHIDRLLVQDARFEAVPDPETERILASGSGCIFVSLHTGNWELCVQPAVRQGLAIAGVYQALTNPRSDALLRSMRRDLYKAGLYSKGHQTARKLIAILRQGGIVALMGDLREVRGIQVPFFGRPAYATPVPASLARSVGVPIIVGRVVRTRGVRFRVEGRCLHVPVTDDRQDDIVQATAAIHALFEEWIREHPDQWMWIHRKWATG</sequence>
<dbReference type="GO" id="GO:0005886">
    <property type="term" value="C:plasma membrane"/>
    <property type="evidence" value="ECO:0007669"/>
    <property type="project" value="UniProtKB-SubCell"/>
</dbReference>
<reference evidence="7 8" key="1">
    <citation type="journal article" date="2011" name="J. Bacteriol.">
        <title>Complete genome sequence of Polymorphum gilvum SL003B-26A1T, a crude oil-degrading bacterium from oil-polluted saline soil.</title>
        <authorList>
            <person name="Li S.G."/>
            <person name="Tang Y.Q."/>
            <person name="Nie Y."/>
            <person name="Cai M."/>
            <person name="Wu X.L."/>
        </authorList>
    </citation>
    <scope>NUCLEOTIDE SEQUENCE [LARGE SCALE GENOMIC DNA]</scope>
    <source>
        <strain evidence="8">LMG 25793 / CGMCC 1.9160 / SL003B-26A1</strain>
    </source>
</reference>
<dbReference type="PANTHER" id="PTHR30606">
    <property type="entry name" value="LIPID A BIOSYNTHESIS LAUROYL ACYLTRANSFERASE"/>
    <property type="match status" value="1"/>
</dbReference>
<protein>
    <submittedName>
        <fullName evidence="7">Bacterial lipid A biosynthesis acyltransferase superfamily</fullName>
    </submittedName>
</protein>
<dbReference type="PATRIC" id="fig|991905.3.peg.2295"/>
<comment type="subcellular location">
    <subcellularLocation>
        <location evidence="1">Cell inner membrane</location>
    </subcellularLocation>
</comment>
<dbReference type="Proteomes" id="UP000008130">
    <property type="component" value="Chromosome"/>
</dbReference>
<evidence type="ECO:0000256" key="5">
    <source>
        <dbReference type="ARBA" id="ARBA00023136"/>
    </source>
</evidence>
<keyword evidence="5" id="KW-0472">Membrane</keyword>
<dbReference type="STRING" id="991905.SL003B_2240"/>
<keyword evidence="8" id="KW-1185">Reference proteome</keyword>
<dbReference type="CDD" id="cd07984">
    <property type="entry name" value="LPLAT_LABLAT-like"/>
    <property type="match status" value="1"/>
</dbReference>